<evidence type="ECO:0000313" key="2">
    <source>
        <dbReference type="EMBL" id="WLQ33592.1"/>
    </source>
</evidence>
<feature type="region of interest" description="Disordered" evidence="1">
    <location>
        <begin position="25"/>
        <end position="54"/>
    </location>
</feature>
<accession>A0ABY9HGC7</accession>
<evidence type="ECO:0008006" key="4">
    <source>
        <dbReference type="Google" id="ProtNLM"/>
    </source>
</evidence>
<keyword evidence="3" id="KW-1185">Reference proteome</keyword>
<gene>
    <name evidence="2" type="ORF">P8A18_09050</name>
</gene>
<proteinExistence type="predicted"/>
<dbReference type="Proteomes" id="UP001239522">
    <property type="component" value="Chromosome"/>
</dbReference>
<dbReference type="EMBL" id="CP120997">
    <property type="protein sequence ID" value="WLQ33592.1"/>
    <property type="molecule type" value="Genomic_DNA"/>
</dbReference>
<name>A0ABY9HGC7_9ACTN</name>
<sequence>MNTRIAAPLIVVGLLVGLTACGSSDDDKAAAAPGRTVSEADRDAARKAAGLPEEPSAHDRYAFLEALDAIDPRISKADMDERSVSRGLNQCGSIRTTKDRAKLIELTLERFTIATRLPDINNADTGGKILDAVHKHLCPDF</sequence>
<dbReference type="PROSITE" id="PS51257">
    <property type="entry name" value="PROKAR_LIPOPROTEIN"/>
    <property type="match status" value="1"/>
</dbReference>
<dbReference type="RefSeq" id="WP_306053326.1">
    <property type="nucleotide sequence ID" value="NZ_CP120997.1"/>
</dbReference>
<protein>
    <recommendedName>
        <fullName evidence="4">DUF732 domain-containing protein</fullName>
    </recommendedName>
</protein>
<evidence type="ECO:0000256" key="1">
    <source>
        <dbReference type="SAM" id="MobiDB-lite"/>
    </source>
</evidence>
<evidence type="ECO:0000313" key="3">
    <source>
        <dbReference type="Proteomes" id="UP001239522"/>
    </source>
</evidence>
<organism evidence="2 3">
    <name type="scientific">Streptomyces castrisilvae</name>
    <dbReference type="NCBI Taxonomy" id="3033811"/>
    <lineage>
        <taxon>Bacteria</taxon>
        <taxon>Bacillati</taxon>
        <taxon>Actinomycetota</taxon>
        <taxon>Actinomycetes</taxon>
        <taxon>Kitasatosporales</taxon>
        <taxon>Streptomycetaceae</taxon>
        <taxon>Streptomyces</taxon>
    </lineage>
</organism>
<reference evidence="2 3" key="1">
    <citation type="submission" date="2023-03" db="EMBL/GenBank/DDBJ databases">
        <title>Isolation and description of six Streptomyces strains from soil environments, able to metabolize different microbial glucans.</title>
        <authorList>
            <person name="Widen T."/>
            <person name="Larsbrink J."/>
        </authorList>
    </citation>
    <scope>NUCLEOTIDE SEQUENCE [LARGE SCALE GENOMIC DNA]</scope>
    <source>
        <strain evidence="2 3">Mut1</strain>
    </source>
</reference>